<reference evidence="1 3" key="1">
    <citation type="journal article" date="2011" name="Nature">
        <title>The Medicago genome provides insight into the evolution of rhizobial symbioses.</title>
        <authorList>
            <person name="Young N.D."/>
            <person name="Debelle F."/>
            <person name="Oldroyd G.E."/>
            <person name="Geurts R."/>
            <person name="Cannon S.B."/>
            <person name="Udvardi M.K."/>
            <person name="Benedito V.A."/>
            <person name="Mayer K.F."/>
            <person name="Gouzy J."/>
            <person name="Schoof H."/>
            <person name="Van de Peer Y."/>
            <person name="Proost S."/>
            <person name="Cook D.R."/>
            <person name="Meyers B.C."/>
            <person name="Spannagl M."/>
            <person name="Cheung F."/>
            <person name="De Mita S."/>
            <person name="Krishnakumar V."/>
            <person name="Gundlach H."/>
            <person name="Zhou S."/>
            <person name="Mudge J."/>
            <person name="Bharti A.K."/>
            <person name="Murray J.D."/>
            <person name="Naoumkina M.A."/>
            <person name="Rosen B."/>
            <person name="Silverstein K.A."/>
            <person name="Tang H."/>
            <person name="Rombauts S."/>
            <person name="Zhao P.X."/>
            <person name="Zhou P."/>
            <person name="Barbe V."/>
            <person name="Bardou P."/>
            <person name="Bechner M."/>
            <person name="Bellec A."/>
            <person name="Berger A."/>
            <person name="Berges H."/>
            <person name="Bidwell S."/>
            <person name="Bisseling T."/>
            <person name="Choisne N."/>
            <person name="Couloux A."/>
            <person name="Denny R."/>
            <person name="Deshpande S."/>
            <person name="Dai X."/>
            <person name="Doyle J.J."/>
            <person name="Dudez A.M."/>
            <person name="Farmer A.D."/>
            <person name="Fouteau S."/>
            <person name="Franken C."/>
            <person name="Gibelin C."/>
            <person name="Gish J."/>
            <person name="Goldstein S."/>
            <person name="Gonzalez A.J."/>
            <person name="Green P.J."/>
            <person name="Hallab A."/>
            <person name="Hartog M."/>
            <person name="Hua A."/>
            <person name="Humphray S.J."/>
            <person name="Jeong D.H."/>
            <person name="Jing Y."/>
            <person name="Jocker A."/>
            <person name="Kenton S.M."/>
            <person name="Kim D.J."/>
            <person name="Klee K."/>
            <person name="Lai H."/>
            <person name="Lang C."/>
            <person name="Lin S."/>
            <person name="Macmil S.L."/>
            <person name="Magdelenat G."/>
            <person name="Matthews L."/>
            <person name="McCorrison J."/>
            <person name="Monaghan E.L."/>
            <person name="Mun J.H."/>
            <person name="Najar F.Z."/>
            <person name="Nicholson C."/>
            <person name="Noirot C."/>
            <person name="O'Bleness M."/>
            <person name="Paule C.R."/>
            <person name="Poulain J."/>
            <person name="Prion F."/>
            <person name="Qin B."/>
            <person name="Qu C."/>
            <person name="Retzel E.F."/>
            <person name="Riddle C."/>
            <person name="Sallet E."/>
            <person name="Samain S."/>
            <person name="Samson N."/>
            <person name="Sanders I."/>
            <person name="Saurat O."/>
            <person name="Scarpelli C."/>
            <person name="Schiex T."/>
            <person name="Segurens B."/>
            <person name="Severin A.J."/>
            <person name="Sherrier D.J."/>
            <person name="Shi R."/>
            <person name="Sims S."/>
            <person name="Singer S.R."/>
            <person name="Sinharoy S."/>
            <person name="Sterck L."/>
            <person name="Viollet A."/>
            <person name="Wang B.B."/>
            <person name="Wang K."/>
            <person name="Wang M."/>
            <person name="Wang X."/>
            <person name="Warfsmann J."/>
            <person name="Weissenbach J."/>
            <person name="White D.D."/>
            <person name="White J.D."/>
            <person name="Wiley G.B."/>
            <person name="Wincker P."/>
            <person name="Xing Y."/>
            <person name="Yang L."/>
            <person name="Yao Z."/>
            <person name="Ying F."/>
            <person name="Zhai J."/>
            <person name="Zhou L."/>
            <person name="Zuber A."/>
            <person name="Denarie J."/>
            <person name="Dixon R.A."/>
            <person name="May G.D."/>
            <person name="Schwartz D.C."/>
            <person name="Rogers J."/>
            <person name="Quetier F."/>
            <person name="Town C.D."/>
            <person name="Roe B.A."/>
        </authorList>
    </citation>
    <scope>NUCLEOTIDE SEQUENCE [LARGE SCALE GENOMIC DNA]</scope>
    <source>
        <strain evidence="1">A17</strain>
        <strain evidence="2 3">cv. Jemalong A17</strain>
    </source>
</reference>
<sequence>MKERPILFSGPMVRAILEGRKTQTRRVVKLQPPDDVGPITVSHYHPTIIDRHGDQAPGDEIFGASSDDGEWGCKFPFGEPGDRLWVREAWQHSNHPLGPYDAECIVHYRADYLDDPHGPDGEKSPEGKYRTWRPSIHMPRAASRITLEITGARAERMQSISEADALAEGAVYTDFGIEPPKGSISLDGGRTFHPVVRGTQRNGWHMGDATSHKQCLGSARYAFANLINRLHGGDNWNLKGPGLWEANPWATGKKRYSAQAAWFKAQFNVDVPRRDDGSIALTWETFRLLAEAKLGLRTAEARAEAVFERPRIY</sequence>
<gene>
    <name evidence="1" type="ORF">MTR_1909s0010</name>
</gene>
<dbReference type="AlphaFoldDB" id="A0A072TNL3"/>
<proteinExistence type="predicted"/>
<keyword evidence="3" id="KW-1185">Reference proteome</keyword>
<dbReference type="EnsemblPlants" id="KEH15175">
    <property type="protein sequence ID" value="KEH15175"/>
    <property type="gene ID" value="MTR_1909s0010"/>
</dbReference>
<dbReference type="Proteomes" id="UP000002051">
    <property type="component" value="Unassembled WGS sequence"/>
</dbReference>
<protein>
    <submittedName>
        <fullName evidence="1">Phage, related protein, putative</fullName>
    </submittedName>
</protein>
<dbReference type="HOGENOM" id="CLU_077247_0_0_1"/>
<dbReference type="EMBL" id="KL404633">
    <property type="protein sequence ID" value="KEH15175.1"/>
    <property type="molecule type" value="Genomic_DNA"/>
</dbReference>
<reference evidence="2" key="3">
    <citation type="submission" date="2015-06" db="UniProtKB">
        <authorList>
            <consortium name="EnsemblPlants"/>
        </authorList>
    </citation>
    <scope>IDENTIFICATION</scope>
    <source>
        <strain evidence="2">cv. Jemalong A17</strain>
    </source>
</reference>
<name>A0A072TNL3_MEDTR</name>
<organism evidence="1 3">
    <name type="scientific">Medicago truncatula</name>
    <name type="common">Barrel medic</name>
    <name type="synonym">Medicago tribuloides</name>
    <dbReference type="NCBI Taxonomy" id="3880"/>
    <lineage>
        <taxon>Eukaryota</taxon>
        <taxon>Viridiplantae</taxon>
        <taxon>Streptophyta</taxon>
        <taxon>Embryophyta</taxon>
        <taxon>Tracheophyta</taxon>
        <taxon>Spermatophyta</taxon>
        <taxon>Magnoliopsida</taxon>
        <taxon>eudicotyledons</taxon>
        <taxon>Gunneridae</taxon>
        <taxon>Pentapetalae</taxon>
        <taxon>rosids</taxon>
        <taxon>fabids</taxon>
        <taxon>Fabales</taxon>
        <taxon>Fabaceae</taxon>
        <taxon>Papilionoideae</taxon>
        <taxon>50 kb inversion clade</taxon>
        <taxon>NPAAA clade</taxon>
        <taxon>Hologalegina</taxon>
        <taxon>IRL clade</taxon>
        <taxon>Trifolieae</taxon>
        <taxon>Medicago</taxon>
    </lineage>
</organism>
<evidence type="ECO:0000313" key="2">
    <source>
        <dbReference type="EnsemblPlants" id="KEH15175"/>
    </source>
</evidence>
<accession>A0A072TNL3</accession>
<evidence type="ECO:0000313" key="1">
    <source>
        <dbReference type="EMBL" id="KEH15175.1"/>
    </source>
</evidence>
<reference evidence="1 3" key="2">
    <citation type="journal article" date="2014" name="BMC Genomics">
        <title>An improved genome release (version Mt4.0) for the model legume Medicago truncatula.</title>
        <authorList>
            <person name="Tang H."/>
            <person name="Krishnakumar V."/>
            <person name="Bidwell S."/>
            <person name="Rosen B."/>
            <person name="Chan A."/>
            <person name="Zhou S."/>
            <person name="Gentzbittel L."/>
            <person name="Childs K.L."/>
            <person name="Yandell M."/>
            <person name="Gundlach H."/>
            <person name="Mayer K.F."/>
            <person name="Schwartz D.C."/>
            <person name="Town C.D."/>
        </authorList>
    </citation>
    <scope>GENOME REANNOTATION</scope>
    <source>
        <strain evidence="1">A17</strain>
        <strain evidence="2 3">cv. Jemalong A17</strain>
    </source>
</reference>
<evidence type="ECO:0000313" key="3">
    <source>
        <dbReference type="Proteomes" id="UP000002051"/>
    </source>
</evidence>